<feature type="transmembrane region" description="Helical" evidence="2">
    <location>
        <begin position="200"/>
        <end position="225"/>
    </location>
</feature>
<dbReference type="Pfam" id="PF02405">
    <property type="entry name" value="MlaE"/>
    <property type="match status" value="1"/>
</dbReference>
<dbReference type="OrthoDB" id="9805022at2"/>
<dbReference type="PROSITE" id="PS50801">
    <property type="entry name" value="STAS"/>
    <property type="match status" value="1"/>
</dbReference>
<keyword evidence="2" id="KW-0812">Transmembrane</keyword>
<sequence>MSGPTLEQIAKGDGLALCAAGSWTARFAPALEKLVGEAEKLTGSRPNIFIDVSQVSKLDTFGAWLIERLRRALTNGGHEAQIAGLSANYATLVDEVRRVKPAVPLPASGSALTAVLDGIGRNIYGIGETLVALVDMIGAVIAAWFRVWRHPSKFRLTSVVHHLEQVCWNAVPIVVLITFLIGCIVAQQGLFHFRRFGADVFVVDMLGVLVLRELGVLLVAIMVAGRSGSAYTAELGSMKMREEIDALRTMGFDAIEVLILPRMVALVLALPILAFLGAMAALYGGGLVAWLYGGVDPSSFLSRLREAISINHFIVGMVKAPVMAMVIGIVACVEGLAVQGSAESLGQHTTSSVVKGIFFVIVMDGVFAIFFASIGI</sequence>
<organism evidence="4 5">
    <name type="scientific">Tardiphaga robiniae</name>
    <dbReference type="NCBI Taxonomy" id="943830"/>
    <lineage>
        <taxon>Bacteria</taxon>
        <taxon>Pseudomonadati</taxon>
        <taxon>Pseudomonadota</taxon>
        <taxon>Alphaproteobacteria</taxon>
        <taxon>Hyphomicrobiales</taxon>
        <taxon>Nitrobacteraceae</taxon>
        <taxon>Tardiphaga</taxon>
    </lineage>
</organism>
<gene>
    <name evidence="4" type="ORF">A4A58_11200</name>
</gene>
<keyword evidence="2" id="KW-1003">Cell membrane</keyword>
<dbReference type="InterPro" id="IPR002645">
    <property type="entry name" value="STAS_dom"/>
</dbReference>
<feature type="transmembrane region" description="Helical" evidence="2">
    <location>
        <begin position="166"/>
        <end position="188"/>
    </location>
</feature>
<name>A0A163Y247_9BRAD</name>
<evidence type="ECO:0000256" key="2">
    <source>
        <dbReference type="RuleBase" id="RU362044"/>
    </source>
</evidence>
<feature type="domain" description="STAS" evidence="3">
    <location>
        <begin position="27"/>
        <end position="99"/>
    </location>
</feature>
<dbReference type="GO" id="GO:0043190">
    <property type="term" value="C:ATP-binding cassette (ABC) transporter complex"/>
    <property type="evidence" value="ECO:0007669"/>
    <property type="project" value="InterPro"/>
</dbReference>
<dbReference type="GO" id="GO:0005548">
    <property type="term" value="F:phospholipid transporter activity"/>
    <property type="evidence" value="ECO:0007669"/>
    <property type="project" value="TreeGrafter"/>
</dbReference>
<accession>A0A163Y247</accession>
<dbReference type="InterPro" id="IPR036513">
    <property type="entry name" value="STAS_dom_sf"/>
</dbReference>
<keyword evidence="2" id="KW-1133">Transmembrane helix</keyword>
<dbReference type="EMBL" id="LVYV01000034">
    <property type="protein sequence ID" value="KZD21699.1"/>
    <property type="molecule type" value="Genomic_DNA"/>
</dbReference>
<comment type="function">
    <text evidence="1">Could be part of an ABC transporter complex.</text>
</comment>
<feature type="transmembrane region" description="Helical" evidence="2">
    <location>
        <begin position="123"/>
        <end position="145"/>
    </location>
</feature>
<dbReference type="AlphaFoldDB" id="A0A163Y247"/>
<evidence type="ECO:0000313" key="5">
    <source>
        <dbReference type="Proteomes" id="UP000076574"/>
    </source>
</evidence>
<comment type="subcellular location">
    <subcellularLocation>
        <location evidence="2">Cell inner membrane</location>
        <topology evidence="2">Multi-pass membrane protein</topology>
    </subcellularLocation>
</comment>
<dbReference type="NCBIfam" id="TIGR00056">
    <property type="entry name" value="MlaE family lipid ABC transporter permease subunit"/>
    <property type="match status" value="1"/>
</dbReference>
<comment type="similarity">
    <text evidence="2">Belongs to the MlaE permease family.</text>
</comment>
<dbReference type="PANTHER" id="PTHR30188">
    <property type="entry name" value="ABC TRANSPORTER PERMEASE PROTEIN-RELATED"/>
    <property type="match status" value="1"/>
</dbReference>
<dbReference type="SUPFAM" id="SSF52091">
    <property type="entry name" value="SpoIIaa-like"/>
    <property type="match status" value="1"/>
</dbReference>
<keyword evidence="2" id="KW-0997">Cell inner membrane</keyword>
<dbReference type="STRING" id="943830.A4A58_11200"/>
<dbReference type="RefSeq" id="WP_068735569.1">
    <property type="nucleotide sequence ID" value="NZ_LVYV01000034.1"/>
</dbReference>
<keyword evidence="5" id="KW-1185">Reference proteome</keyword>
<feature type="transmembrane region" description="Helical" evidence="2">
    <location>
        <begin position="357"/>
        <end position="375"/>
    </location>
</feature>
<evidence type="ECO:0000313" key="4">
    <source>
        <dbReference type="EMBL" id="KZD21699.1"/>
    </source>
</evidence>
<proteinExistence type="inferred from homology"/>
<evidence type="ECO:0000259" key="3">
    <source>
        <dbReference type="PROSITE" id="PS50801"/>
    </source>
</evidence>
<reference evidence="4 5" key="1">
    <citation type="submission" date="2016-03" db="EMBL/GenBank/DDBJ databases">
        <title>Microsymbionts genomes from the relict species Vavilovia formosa (Stev.) Fed.</title>
        <authorList>
            <person name="Kopat V."/>
            <person name="Chirak E."/>
            <person name="Kimeklis A."/>
            <person name="Andronov E."/>
        </authorList>
    </citation>
    <scope>NUCLEOTIDE SEQUENCE [LARGE SCALE GENOMIC DNA]</scope>
    <source>
        <strain evidence="4 5">Vaf07</strain>
    </source>
</reference>
<feature type="transmembrane region" description="Helical" evidence="2">
    <location>
        <begin position="313"/>
        <end position="337"/>
    </location>
</feature>
<comment type="caution">
    <text evidence="4">The sequence shown here is derived from an EMBL/GenBank/DDBJ whole genome shotgun (WGS) entry which is preliminary data.</text>
</comment>
<feature type="transmembrane region" description="Helical" evidence="2">
    <location>
        <begin position="270"/>
        <end position="292"/>
    </location>
</feature>
<dbReference type="Proteomes" id="UP000076574">
    <property type="component" value="Unassembled WGS sequence"/>
</dbReference>
<protein>
    <submittedName>
        <fullName evidence="4">ABC transporter permease</fullName>
    </submittedName>
</protein>
<evidence type="ECO:0000256" key="1">
    <source>
        <dbReference type="ARBA" id="ARBA00003787"/>
    </source>
</evidence>
<dbReference type="PANTHER" id="PTHR30188:SF3">
    <property type="entry name" value="ABC TRANSPORTER PERMEASE"/>
    <property type="match status" value="1"/>
</dbReference>
<keyword evidence="2" id="KW-0472">Membrane</keyword>
<dbReference type="InterPro" id="IPR030802">
    <property type="entry name" value="Permease_MalE"/>
</dbReference>
<dbReference type="InterPro" id="IPR003453">
    <property type="entry name" value="ABC_MlaE_roteobac"/>
</dbReference>